<feature type="compositionally biased region" description="Low complexity" evidence="2">
    <location>
        <begin position="227"/>
        <end position="239"/>
    </location>
</feature>
<proteinExistence type="predicted"/>
<sequence>MTVCSVGICLRLSMWPGWHRNLPSTSEGRNNRIGHTIDMSGFATVGDGGHLSSGSGSFSATRRAERRERRERERRRKGAAASDEAFGGDDVALAEAYSAARRDDVPELEDALQRGVMPRATDADGNTLLHAACARGALRAAKLVVRWAVYSTHPPDRNFLNLQSAEGFTALDLARAGGFRKMEEWLVALGALGRGGTGAGSLAYDPSGARSTGPPGGAYGGHHNSHHNPYNPPGGWTHPGMPPPPLPYGSSAGGAYPAGMGYPGHVAPTHVAGRHVSSYEPYVPSNAWGEDPGALDRSLARAAGAPGASSSSDTYLMGALEAALGGGPDDDRVGQASEERRRAQAVVRQVAEAMEERDDALDELDETMEKMRRLEAALADAEARAERAVRDAKAEVASQREDEQKAVLSALGLAEERAVQMAAECETTREERDAIASALDFVNDEMENLRARAEAAENALVHRREEDYRAGFAAGLMAYREELGLPAIGAIEAAAAAANAKTPFDDDGPRAGGGNEGSGVGDPTGHEGVEYTATVADTPNESSSNSDADSDADIPVAELAASGAPNNAPDQNRSSLTPAGAAALARAHERRSLSRSQSLEKGAAADAAANALGGLELFEVPLCE</sequence>
<dbReference type="AlphaFoldDB" id="C1FIJ0"/>
<dbReference type="Proteomes" id="UP000002009">
    <property type="component" value="Chromosome 12"/>
</dbReference>
<dbReference type="EMBL" id="CP001577">
    <property type="protein sequence ID" value="ACO70176.1"/>
    <property type="molecule type" value="Genomic_DNA"/>
</dbReference>
<accession>C1FIJ0</accession>
<feature type="region of interest" description="Disordered" evidence="2">
    <location>
        <begin position="44"/>
        <end position="83"/>
    </location>
</feature>
<protein>
    <submittedName>
        <fullName evidence="3">Uncharacterized protein</fullName>
    </submittedName>
</protein>
<dbReference type="KEGG" id="mis:MICPUN_63331"/>
<feature type="compositionally biased region" description="Low complexity" evidence="2">
    <location>
        <begin position="594"/>
        <end position="604"/>
    </location>
</feature>
<feature type="region of interest" description="Disordered" evidence="2">
    <location>
        <begin position="208"/>
        <end position="242"/>
    </location>
</feature>
<evidence type="ECO:0000256" key="1">
    <source>
        <dbReference type="SAM" id="Coils"/>
    </source>
</evidence>
<dbReference type="GeneID" id="8248064"/>
<feature type="compositionally biased region" description="Basic and acidic residues" evidence="2">
    <location>
        <begin position="62"/>
        <end position="71"/>
    </location>
</feature>
<feature type="compositionally biased region" description="Gly residues" evidence="2">
    <location>
        <begin position="510"/>
        <end position="522"/>
    </location>
</feature>
<evidence type="ECO:0000313" key="3">
    <source>
        <dbReference type="EMBL" id="ACO70176.1"/>
    </source>
</evidence>
<gene>
    <name evidence="3" type="ORF">MICPUN_63331</name>
</gene>
<dbReference type="InParanoid" id="C1FIJ0"/>
<evidence type="ECO:0000256" key="2">
    <source>
        <dbReference type="SAM" id="MobiDB-lite"/>
    </source>
</evidence>
<feature type="compositionally biased region" description="Low complexity" evidence="2">
    <location>
        <begin position="574"/>
        <end position="585"/>
    </location>
</feature>
<dbReference type="Gene3D" id="1.25.40.20">
    <property type="entry name" value="Ankyrin repeat-containing domain"/>
    <property type="match status" value="1"/>
</dbReference>
<name>C1FIJ0_MICCC</name>
<organism evidence="3 4">
    <name type="scientific">Micromonas commoda (strain RCC299 / NOUM17 / CCMP2709)</name>
    <name type="common">Picoplanktonic green alga</name>
    <dbReference type="NCBI Taxonomy" id="296587"/>
    <lineage>
        <taxon>Eukaryota</taxon>
        <taxon>Viridiplantae</taxon>
        <taxon>Chlorophyta</taxon>
        <taxon>Mamiellophyceae</taxon>
        <taxon>Mamiellales</taxon>
        <taxon>Mamiellaceae</taxon>
        <taxon>Micromonas</taxon>
    </lineage>
</organism>
<dbReference type="InterPro" id="IPR036770">
    <property type="entry name" value="Ankyrin_rpt-contain_sf"/>
</dbReference>
<reference evidence="3 4" key="1">
    <citation type="journal article" date="2009" name="Science">
        <title>Green evolution and dynamic adaptations revealed by genomes of the marine picoeukaryotes Micromonas.</title>
        <authorList>
            <person name="Worden A.Z."/>
            <person name="Lee J.H."/>
            <person name="Mock T."/>
            <person name="Rouze P."/>
            <person name="Simmons M.P."/>
            <person name="Aerts A.L."/>
            <person name="Allen A.E."/>
            <person name="Cuvelier M.L."/>
            <person name="Derelle E."/>
            <person name="Everett M.V."/>
            <person name="Foulon E."/>
            <person name="Grimwood J."/>
            <person name="Gundlach H."/>
            <person name="Henrissat B."/>
            <person name="Napoli C."/>
            <person name="McDonald S.M."/>
            <person name="Parker M.S."/>
            <person name="Rombauts S."/>
            <person name="Salamov A."/>
            <person name="Von Dassow P."/>
            <person name="Badger J.H."/>
            <person name="Coutinho P.M."/>
            <person name="Demir E."/>
            <person name="Dubchak I."/>
            <person name="Gentemann C."/>
            <person name="Eikrem W."/>
            <person name="Gready J.E."/>
            <person name="John U."/>
            <person name="Lanier W."/>
            <person name="Lindquist E.A."/>
            <person name="Lucas S."/>
            <person name="Mayer K.F."/>
            <person name="Moreau H."/>
            <person name="Not F."/>
            <person name="Otillar R."/>
            <person name="Panaud O."/>
            <person name="Pangilinan J."/>
            <person name="Paulsen I."/>
            <person name="Piegu B."/>
            <person name="Poliakov A."/>
            <person name="Robbens S."/>
            <person name="Schmutz J."/>
            <person name="Toulza E."/>
            <person name="Wyss T."/>
            <person name="Zelensky A."/>
            <person name="Zhou K."/>
            <person name="Armbrust E.V."/>
            <person name="Bhattacharya D."/>
            <person name="Goodenough U.W."/>
            <person name="Van de Peer Y."/>
            <person name="Grigoriev I.V."/>
        </authorList>
    </citation>
    <scope>NUCLEOTIDE SEQUENCE [LARGE SCALE GENOMIC DNA]</scope>
    <source>
        <strain evidence="4">RCC299 / NOUM17</strain>
    </source>
</reference>
<feature type="compositionally biased region" description="Basic and acidic residues" evidence="2">
    <location>
        <begin position="329"/>
        <end position="341"/>
    </location>
</feature>
<keyword evidence="1" id="KW-0175">Coiled coil</keyword>
<dbReference type="STRING" id="296587.C1FIJ0"/>
<keyword evidence="4" id="KW-1185">Reference proteome</keyword>
<dbReference type="RefSeq" id="XP_002508918.1">
    <property type="nucleotide sequence ID" value="XM_002508872.1"/>
</dbReference>
<feature type="region of interest" description="Disordered" evidence="2">
    <location>
        <begin position="556"/>
        <end position="604"/>
    </location>
</feature>
<dbReference type="OrthoDB" id="10681709at2759"/>
<dbReference type="SUPFAM" id="SSF48403">
    <property type="entry name" value="Ankyrin repeat"/>
    <property type="match status" value="1"/>
</dbReference>
<feature type="coiled-coil region" evidence="1">
    <location>
        <begin position="432"/>
        <end position="466"/>
    </location>
</feature>
<feature type="region of interest" description="Disordered" evidence="2">
    <location>
        <begin position="502"/>
        <end position="528"/>
    </location>
</feature>
<feature type="compositionally biased region" description="Polar residues" evidence="2">
    <location>
        <begin position="564"/>
        <end position="573"/>
    </location>
</feature>
<feature type="region of interest" description="Disordered" evidence="2">
    <location>
        <begin position="322"/>
        <end position="341"/>
    </location>
</feature>
<evidence type="ECO:0000313" key="4">
    <source>
        <dbReference type="Proteomes" id="UP000002009"/>
    </source>
</evidence>